<sequence length="113" mass="12148">MEKAFVAKRVAKKLFATEKAVDAAMLEAAELMMEMVTSRRDLGLSAVVGDSAQAKLVEAIAALGSARTAMVEMHGELNDVRLRMGLRTTMGGLDDKLPDTPPKTGHHDLRQVG</sequence>
<dbReference type="EMBL" id="JAUSVS010000005">
    <property type="protein sequence ID" value="MDQ0465091.1"/>
    <property type="molecule type" value="Genomic_DNA"/>
</dbReference>
<accession>A0ABU0IUT9</accession>
<comment type="caution">
    <text evidence="2">The sequence shown here is derived from an EMBL/GenBank/DDBJ whole genome shotgun (WGS) entry which is preliminary data.</text>
</comment>
<name>A0ABU0IUT9_9CAUL</name>
<evidence type="ECO:0000313" key="3">
    <source>
        <dbReference type="Proteomes" id="UP001228905"/>
    </source>
</evidence>
<feature type="region of interest" description="Disordered" evidence="1">
    <location>
        <begin position="91"/>
        <end position="113"/>
    </location>
</feature>
<protein>
    <submittedName>
        <fullName evidence="2">Uncharacterized protein</fullName>
    </submittedName>
</protein>
<reference evidence="2 3" key="1">
    <citation type="submission" date="2023-07" db="EMBL/GenBank/DDBJ databases">
        <title>Genomic Encyclopedia of Type Strains, Phase IV (KMG-IV): sequencing the most valuable type-strain genomes for metagenomic binning, comparative biology and taxonomic classification.</title>
        <authorList>
            <person name="Goeker M."/>
        </authorList>
    </citation>
    <scope>NUCLEOTIDE SEQUENCE [LARGE SCALE GENOMIC DNA]</scope>
    <source>
        <strain evidence="2 3">DSM 18695</strain>
    </source>
</reference>
<evidence type="ECO:0000256" key="1">
    <source>
        <dbReference type="SAM" id="MobiDB-lite"/>
    </source>
</evidence>
<keyword evidence="3" id="KW-1185">Reference proteome</keyword>
<dbReference type="RefSeq" id="WP_307350206.1">
    <property type="nucleotide sequence ID" value="NZ_JAUSVS010000005.1"/>
</dbReference>
<dbReference type="Proteomes" id="UP001228905">
    <property type="component" value="Unassembled WGS sequence"/>
</dbReference>
<proteinExistence type="predicted"/>
<organism evidence="2 3">
    <name type="scientific">Caulobacter ginsengisoli</name>
    <dbReference type="NCBI Taxonomy" id="400775"/>
    <lineage>
        <taxon>Bacteria</taxon>
        <taxon>Pseudomonadati</taxon>
        <taxon>Pseudomonadota</taxon>
        <taxon>Alphaproteobacteria</taxon>
        <taxon>Caulobacterales</taxon>
        <taxon>Caulobacteraceae</taxon>
        <taxon>Caulobacter</taxon>
    </lineage>
</organism>
<evidence type="ECO:0000313" key="2">
    <source>
        <dbReference type="EMBL" id="MDQ0465091.1"/>
    </source>
</evidence>
<gene>
    <name evidence="2" type="ORF">QO010_002875</name>
</gene>